<evidence type="ECO:0000256" key="1">
    <source>
        <dbReference type="SAM" id="MobiDB-lite"/>
    </source>
</evidence>
<dbReference type="Proteomes" id="UP001283361">
    <property type="component" value="Unassembled WGS sequence"/>
</dbReference>
<dbReference type="EMBL" id="JAWDGP010005145">
    <property type="protein sequence ID" value="KAK3759261.1"/>
    <property type="molecule type" value="Genomic_DNA"/>
</dbReference>
<evidence type="ECO:0000313" key="3">
    <source>
        <dbReference type="Proteomes" id="UP001283361"/>
    </source>
</evidence>
<feature type="region of interest" description="Disordered" evidence="1">
    <location>
        <begin position="47"/>
        <end position="71"/>
    </location>
</feature>
<organism evidence="2 3">
    <name type="scientific">Elysia crispata</name>
    <name type="common">lettuce slug</name>
    <dbReference type="NCBI Taxonomy" id="231223"/>
    <lineage>
        <taxon>Eukaryota</taxon>
        <taxon>Metazoa</taxon>
        <taxon>Spiralia</taxon>
        <taxon>Lophotrochozoa</taxon>
        <taxon>Mollusca</taxon>
        <taxon>Gastropoda</taxon>
        <taxon>Heterobranchia</taxon>
        <taxon>Euthyneura</taxon>
        <taxon>Panpulmonata</taxon>
        <taxon>Sacoglossa</taxon>
        <taxon>Placobranchoidea</taxon>
        <taxon>Plakobranchidae</taxon>
        <taxon>Elysia</taxon>
    </lineage>
</organism>
<proteinExistence type="predicted"/>
<accession>A0AAE0YZ06</accession>
<feature type="compositionally biased region" description="Acidic residues" evidence="1">
    <location>
        <begin position="47"/>
        <end position="56"/>
    </location>
</feature>
<gene>
    <name evidence="2" type="ORF">RRG08_020162</name>
</gene>
<feature type="compositionally biased region" description="Low complexity" evidence="1">
    <location>
        <begin position="59"/>
        <end position="71"/>
    </location>
</feature>
<name>A0AAE0YZ06_9GAST</name>
<reference evidence="2" key="1">
    <citation type="journal article" date="2023" name="G3 (Bethesda)">
        <title>A reference genome for the long-term kleptoplast-retaining sea slug Elysia crispata morphotype clarki.</title>
        <authorList>
            <person name="Eastman K.E."/>
            <person name="Pendleton A.L."/>
            <person name="Shaikh M.A."/>
            <person name="Suttiyut T."/>
            <person name="Ogas R."/>
            <person name="Tomko P."/>
            <person name="Gavelis G."/>
            <person name="Widhalm J.R."/>
            <person name="Wisecaver J.H."/>
        </authorList>
    </citation>
    <scope>NUCLEOTIDE SEQUENCE</scope>
    <source>
        <strain evidence="2">ECLA1</strain>
    </source>
</reference>
<protein>
    <submittedName>
        <fullName evidence="2">Uncharacterized protein</fullName>
    </submittedName>
</protein>
<sequence length="71" mass="7228">MNCLSSLEFGVMFALPVKAHSSPISVPGYSLARTGCEGLSNCLDESSCEGDPDDDLVGTSSSTDAKAASTP</sequence>
<dbReference type="AlphaFoldDB" id="A0AAE0YZ06"/>
<evidence type="ECO:0000313" key="2">
    <source>
        <dbReference type="EMBL" id="KAK3759261.1"/>
    </source>
</evidence>
<keyword evidence="3" id="KW-1185">Reference proteome</keyword>
<comment type="caution">
    <text evidence="2">The sequence shown here is derived from an EMBL/GenBank/DDBJ whole genome shotgun (WGS) entry which is preliminary data.</text>
</comment>